<dbReference type="Pfam" id="PF02518">
    <property type="entry name" value="HATPase_c"/>
    <property type="match status" value="1"/>
</dbReference>
<dbReference type="SUPFAM" id="SSF47226">
    <property type="entry name" value="Histidine-containing phosphotransfer domain, HPT domain"/>
    <property type="match status" value="1"/>
</dbReference>
<evidence type="ECO:0000256" key="1">
    <source>
        <dbReference type="ARBA" id="ARBA00000085"/>
    </source>
</evidence>
<dbReference type="Pfam" id="PF01627">
    <property type="entry name" value="Hpt"/>
    <property type="match status" value="1"/>
</dbReference>
<dbReference type="Gene3D" id="3.30.565.10">
    <property type="entry name" value="Histidine kinase-like ATPase, C-terminal domain"/>
    <property type="match status" value="1"/>
</dbReference>
<evidence type="ECO:0000256" key="3">
    <source>
        <dbReference type="ARBA" id="ARBA00021495"/>
    </source>
</evidence>
<dbReference type="PANTHER" id="PTHR43395:SF1">
    <property type="entry name" value="CHEMOTAXIS PROTEIN CHEA"/>
    <property type="match status" value="1"/>
</dbReference>
<dbReference type="SMART" id="SM00387">
    <property type="entry name" value="HATPase_c"/>
    <property type="match status" value="1"/>
</dbReference>
<evidence type="ECO:0000259" key="11">
    <source>
        <dbReference type="PROSITE" id="PS50851"/>
    </source>
</evidence>
<dbReference type="SMART" id="SM00073">
    <property type="entry name" value="HPT"/>
    <property type="match status" value="1"/>
</dbReference>
<dbReference type="Proteomes" id="UP000015527">
    <property type="component" value="Unassembled WGS sequence"/>
</dbReference>
<proteinExistence type="predicted"/>
<dbReference type="GO" id="GO:0000155">
    <property type="term" value="F:phosphorelay sensor kinase activity"/>
    <property type="evidence" value="ECO:0007669"/>
    <property type="project" value="UniProtKB-ARBA"/>
</dbReference>
<accession>T0IDH7</accession>
<keyword evidence="6" id="KW-0418">Kinase</keyword>
<protein>
    <recommendedName>
        <fullName evidence="3">Chemotaxis protein CheA</fullName>
        <ecNumber evidence="2">2.7.13.3</ecNumber>
    </recommendedName>
</protein>
<feature type="domain" description="HPt" evidence="12">
    <location>
        <begin position="1"/>
        <end position="97"/>
    </location>
</feature>
<reference evidence="13 14" key="1">
    <citation type="journal article" date="2013" name="Genome Announc.">
        <title>Genome Sequence of Novosphingobium lindaniclasticum LE124T, Isolated from a Hexachlorocyclohexane Dumpsite.</title>
        <authorList>
            <person name="Saxena A."/>
            <person name="Nayyar N."/>
            <person name="Sangwan N."/>
            <person name="Kumari R."/>
            <person name="Khurana J.P."/>
            <person name="Lal R."/>
        </authorList>
    </citation>
    <scope>NUCLEOTIDE SEQUENCE [LARGE SCALE GENOMIC DNA]</scope>
    <source>
        <strain evidence="13 14">LE124</strain>
    </source>
</reference>
<evidence type="ECO:0000256" key="9">
    <source>
        <dbReference type="PROSITE-ProRule" id="PRU00110"/>
    </source>
</evidence>
<evidence type="ECO:0000259" key="12">
    <source>
        <dbReference type="PROSITE" id="PS50894"/>
    </source>
</evidence>
<comment type="caution">
    <text evidence="13">The sequence shown here is derived from an EMBL/GenBank/DDBJ whole genome shotgun (WGS) entry which is preliminary data.</text>
</comment>
<name>T0IDH7_9SPHN</name>
<evidence type="ECO:0000259" key="10">
    <source>
        <dbReference type="PROSITE" id="PS50109"/>
    </source>
</evidence>
<dbReference type="PROSITE" id="PS50109">
    <property type="entry name" value="HIS_KIN"/>
    <property type="match status" value="1"/>
</dbReference>
<dbReference type="InterPro" id="IPR003594">
    <property type="entry name" value="HATPase_dom"/>
</dbReference>
<evidence type="ECO:0000313" key="14">
    <source>
        <dbReference type="Proteomes" id="UP000015527"/>
    </source>
</evidence>
<evidence type="ECO:0000256" key="7">
    <source>
        <dbReference type="ARBA" id="ARBA00023012"/>
    </source>
</evidence>
<dbReference type="Pfam" id="PF01584">
    <property type="entry name" value="CheW"/>
    <property type="match status" value="1"/>
</dbReference>
<evidence type="ECO:0000313" key="13">
    <source>
        <dbReference type="EMBL" id="EQB07689.1"/>
    </source>
</evidence>
<dbReference type="InterPro" id="IPR005467">
    <property type="entry name" value="His_kinase_dom"/>
</dbReference>
<dbReference type="InterPro" id="IPR008207">
    <property type="entry name" value="Sig_transdc_His_kin_Hpt_dom"/>
</dbReference>
<evidence type="ECO:0000256" key="8">
    <source>
        <dbReference type="ARBA" id="ARBA00035100"/>
    </source>
</evidence>
<dbReference type="EMBL" id="ATHL01000153">
    <property type="protein sequence ID" value="EQB07689.1"/>
    <property type="molecule type" value="Genomic_DNA"/>
</dbReference>
<dbReference type="PRINTS" id="PR00344">
    <property type="entry name" value="BCTRLSENSOR"/>
</dbReference>
<dbReference type="Gene3D" id="1.20.120.160">
    <property type="entry name" value="HPT domain"/>
    <property type="match status" value="1"/>
</dbReference>
<keyword evidence="7" id="KW-0902">Two-component regulatory system</keyword>
<gene>
    <name evidence="13" type="ORF">L284_22785</name>
</gene>
<comment type="function">
    <text evidence="8">Involved in the transmission of sensory signals from the chemoreceptors to the flagellar motors. CheA is autophosphorylated; it can transfer its phosphate group to either CheB or CheY.</text>
</comment>
<dbReference type="PROSITE" id="PS50894">
    <property type="entry name" value="HPT"/>
    <property type="match status" value="1"/>
</dbReference>
<keyword evidence="4 9" id="KW-0597">Phosphoprotein</keyword>
<dbReference type="InterPro" id="IPR051315">
    <property type="entry name" value="Bact_Chemotaxis_CheA"/>
</dbReference>
<dbReference type="SUPFAM" id="SSF55874">
    <property type="entry name" value="ATPase domain of HSP90 chaperone/DNA topoisomerase II/histidine kinase"/>
    <property type="match status" value="1"/>
</dbReference>
<feature type="domain" description="CheW-like" evidence="11">
    <location>
        <begin position="521"/>
        <end position="650"/>
    </location>
</feature>
<evidence type="ECO:0000256" key="2">
    <source>
        <dbReference type="ARBA" id="ARBA00012438"/>
    </source>
</evidence>
<dbReference type="InterPro" id="IPR036061">
    <property type="entry name" value="CheW-like_dom_sf"/>
</dbReference>
<dbReference type="eggNOG" id="COG0643">
    <property type="taxonomic scope" value="Bacteria"/>
</dbReference>
<dbReference type="GO" id="GO:0006935">
    <property type="term" value="P:chemotaxis"/>
    <property type="evidence" value="ECO:0007669"/>
    <property type="project" value="InterPro"/>
</dbReference>
<feature type="domain" description="Histidine kinase" evidence="10">
    <location>
        <begin position="277"/>
        <end position="519"/>
    </location>
</feature>
<comment type="catalytic activity">
    <reaction evidence="1">
        <text>ATP + protein L-histidine = ADP + protein N-phospho-L-histidine.</text>
        <dbReference type="EC" id="2.7.13.3"/>
    </reaction>
</comment>
<dbReference type="RefSeq" id="WP_021236220.1">
    <property type="nucleotide sequence ID" value="NZ_ATHL01000153.1"/>
</dbReference>
<keyword evidence="14" id="KW-1185">Reference proteome</keyword>
<dbReference type="OrthoDB" id="9803176at2"/>
<dbReference type="Gene3D" id="2.40.50.180">
    <property type="entry name" value="CheA-289, Domain 4"/>
    <property type="match status" value="1"/>
</dbReference>
<dbReference type="InterPro" id="IPR036890">
    <property type="entry name" value="HATPase_C_sf"/>
</dbReference>
<dbReference type="AlphaFoldDB" id="T0IDH7"/>
<evidence type="ECO:0000256" key="4">
    <source>
        <dbReference type="ARBA" id="ARBA00022553"/>
    </source>
</evidence>
<dbReference type="PROSITE" id="PS50851">
    <property type="entry name" value="CHEW"/>
    <property type="match status" value="1"/>
</dbReference>
<feature type="modified residue" description="Phosphohistidine" evidence="9">
    <location>
        <position position="44"/>
    </location>
</feature>
<sequence length="650" mass="69335">MDDLLEQFLIEGRDLVAQAHGDLAALGREPQRRDRLDSLFRAVHTLKGSVALFDMAPAERLLHRAETRLDQTRRGDAPLIARDFEGLIAVIDQIDRWIDDIERHGRLPDAAESQGAEILAALDHEERQAPATHDAGGLPDWAEAALARAPLDVRHPARTAFRYSPDPECFFRGEDPLALARSVPGLLALNLLPTEEIPALEDVEPFRCVLHIEGLSSTGIDAVRTAFRMVPDQIALAALEADGEGEHREGRTEADGTQLETAETNGAMRVSSAKLDALAAEVGQLAAALNALEAATERAGAFDRDFAAELRRVHGALSRSLGTLSATVSEVRRVPIEPVVRRLPRLARELAASLGKDLRFELAGEGLEVDKQVADAIFEPLLHLLRNAIDHGIEAPEVRVQSGKSASGAVGLGFSRSGDHLSIVLSDDGRGMDPDAIRRAAVAKGLLDGAEAAGLTDRQALRLVFAPGFSTSQAVTEVSGRGVGMDAVQRAVERLQGTIEIESTVGQGTRIGIRLPLNAILTRLVTVCAGGERYGLRMDQIDETLRLDPATIEEVGHGRACTIRDRTVPVVSLAALLGHASDVGEESGRLVVTGATGQRVALSVDTVDERIDAAVRERSGLLASMPAIGGTAIDADGGVLLVLDLPELLA</sequence>
<dbReference type="SMART" id="SM00260">
    <property type="entry name" value="CheW"/>
    <property type="match status" value="1"/>
</dbReference>
<evidence type="ECO:0000256" key="5">
    <source>
        <dbReference type="ARBA" id="ARBA00022679"/>
    </source>
</evidence>
<evidence type="ECO:0000256" key="6">
    <source>
        <dbReference type="ARBA" id="ARBA00022777"/>
    </source>
</evidence>
<dbReference type="FunFam" id="3.30.565.10:FF:000016">
    <property type="entry name" value="Chemotaxis protein CheA, putative"/>
    <property type="match status" value="1"/>
</dbReference>
<dbReference type="InterPro" id="IPR036641">
    <property type="entry name" value="HPT_dom_sf"/>
</dbReference>
<dbReference type="InterPro" id="IPR004358">
    <property type="entry name" value="Sig_transdc_His_kin-like_C"/>
</dbReference>
<dbReference type="CDD" id="cd00088">
    <property type="entry name" value="HPT"/>
    <property type="match status" value="1"/>
</dbReference>
<dbReference type="SUPFAM" id="SSF50341">
    <property type="entry name" value="CheW-like"/>
    <property type="match status" value="1"/>
</dbReference>
<organism evidence="13 14">
    <name type="scientific">Novosphingobium lindaniclasticum LE124</name>
    <dbReference type="NCBI Taxonomy" id="1096930"/>
    <lineage>
        <taxon>Bacteria</taxon>
        <taxon>Pseudomonadati</taxon>
        <taxon>Pseudomonadota</taxon>
        <taxon>Alphaproteobacteria</taxon>
        <taxon>Sphingomonadales</taxon>
        <taxon>Sphingomonadaceae</taxon>
        <taxon>Novosphingobium</taxon>
    </lineage>
</organism>
<dbReference type="InterPro" id="IPR002545">
    <property type="entry name" value="CheW-lke_dom"/>
</dbReference>
<keyword evidence="5" id="KW-0808">Transferase</keyword>
<dbReference type="PANTHER" id="PTHR43395">
    <property type="entry name" value="SENSOR HISTIDINE KINASE CHEA"/>
    <property type="match status" value="1"/>
</dbReference>
<dbReference type="EC" id="2.7.13.3" evidence="2"/>
<dbReference type="PATRIC" id="fig|1096930.3.peg.4487"/>